<evidence type="ECO:0000313" key="2">
    <source>
        <dbReference type="Proteomes" id="UP000276542"/>
    </source>
</evidence>
<proteinExistence type="predicted"/>
<accession>A0A3A5HGV4</accession>
<gene>
    <name evidence="1" type="ORF">D4739_13420</name>
</gene>
<dbReference type="EMBL" id="QYRP01000002">
    <property type="protein sequence ID" value="RJS47120.1"/>
    <property type="molecule type" value="Genomic_DNA"/>
</dbReference>
<reference evidence="2" key="1">
    <citation type="submission" date="2018-09" db="EMBL/GenBank/DDBJ databases">
        <authorList>
            <person name="Zhu H."/>
        </authorList>
    </citation>
    <scope>NUCLEOTIDE SEQUENCE [LARGE SCALE GENOMIC DNA]</scope>
    <source>
        <strain evidence="2">K1W22B-1</strain>
    </source>
</reference>
<sequence>MSSTNARSVAAAASVAASSPAPLARVIPLRPDLDPRASRVHVHDWKVVSEESDGFGRVRELACTGCRAVRYA</sequence>
<dbReference type="Proteomes" id="UP000276542">
    <property type="component" value="Unassembled WGS sequence"/>
</dbReference>
<organism evidence="1 2">
    <name type="scientific">Nocardioides cavernaquae</name>
    <dbReference type="NCBI Taxonomy" id="2321396"/>
    <lineage>
        <taxon>Bacteria</taxon>
        <taxon>Bacillati</taxon>
        <taxon>Actinomycetota</taxon>
        <taxon>Actinomycetes</taxon>
        <taxon>Propionibacteriales</taxon>
        <taxon>Nocardioidaceae</taxon>
        <taxon>Nocardioides</taxon>
    </lineage>
</organism>
<evidence type="ECO:0000313" key="1">
    <source>
        <dbReference type="EMBL" id="RJS47120.1"/>
    </source>
</evidence>
<dbReference type="RefSeq" id="WP_120061090.1">
    <property type="nucleotide sequence ID" value="NZ_QYRP01000002.1"/>
</dbReference>
<keyword evidence="2" id="KW-1185">Reference proteome</keyword>
<dbReference type="AlphaFoldDB" id="A0A3A5HGV4"/>
<name>A0A3A5HGV4_9ACTN</name>
<protein>
    <submittedName>
        <fullName evidence="1">Uncharacterized protein</fullName>
    </submittedName>
</protein>
<comment type="caution">
    <text evidence="1">The sequence shown here is derived from an EMBL/GenBank/DDBJ whole genome shotgun (WGS) entry which is preliminary data.</text>
</comment>
<dbReference type="OrthoDB" id="4484477at2"/>